<evidence type="ECO:0000259" key="12">
    <source>
        <dbReference type="Pfam" id="PF07774"/>
    </source>
</evidence>
<dbReference type="PANTHER" id="PTHR21573:SF0">
    <property type="entry name" value="ER MEMBRANE PROTEIN COMPLEX SUBUNIT 1"/>
    <property type="match status" value="1"/>
</dbReference>
<evidence type="ECO:0000256" key="11">
    <source>
        <dbReference type="SAM" id="SignalP"/>
    </source>
</evidence>
<dbReference type="InterPro" id="IPR011678">
    <property type="entry name" value="EMC1_C"/>
</dbReference>
<comment type="similarity">
    <text evidence="2">Belongs to the EMC1 family.</text>
</comment>
<reference evidence="14 15" key="1">
    <citation type="journal article" date="2015" name="Fungal Genet. Biol.">
        <title>Evolution of novel wood decay mechanisms in Agaricales revealed by the genome sequences of Fistulina hepatica and Cylindrobasidium torrendii.</title>
        <authorList>
            <person name="Floudas D."/>
            <person name="Held B.W."/>
            <person name="Riley R."/>
            <person name="Nagy L.G."/>
            <person name="Koehler G."/>
            <person name="Ransdell A.S."/>
            <person name="Younus H."/>
            <person name="Chow J."/>
            <person name="Chiniquy J."/>
            <person name="Lipzen A."/>
            <person name="Tritt A."/>
            <person name="Sun H."/>
            <person name="Haridas S."/>
            <person name="LaButti K."/>
            <person name="Ohm R.A."/>
            <person name="Kues U."/>
            <person name="Blanchette R.A."/>
            <person name="Grigoriev I.V."/>
            <person name="Minto R.E."/>
            <person name="Hibbett D.S."/>
        </authorList>
    </citation>
    <scope>NUCLEOTIDE SEQUENCE [LARGE SCALE GENOMIC DNA]</scope>
    <source>
        <strain evidence="14 15">ATCC 64428</strain>
    </source>
</reference>
<dbReference type="SUPFAM" id="SSF50998">
    <property type="entry name" value="Quinoprotein alcohol dehydrogenase-like"/>
    <property type="match status" value="2"/>
</dbReference>
<dbReference type="AlphaFoldDB" id="A0A0D7AP15"/>
<dbReference type="Pfam" id="PF25293">
    <property type="entry name" value="Beta-prop_EMC1_N"/>
    <property type="match status" value="1"/>
</dbReference>
<dbReference type="Pfam" id="PF07774">
    <property type="entry name" value="EMC1_C"/>
    <property type="match status" value="1"/>
</dbReference>
<dbReference type="Gene3D" id="2.130.10.10">
    <property type="entry name" value="YVTN repeat-like/Quinoprotein amine dehydrogenase"/>
    <property type="match status" value="1"/>
</dbReference>
<sequence length="1001" mass="109782">MVPVFLLLLWSVLCAALHESDVGVINWHKEFVGVPNLAGPPPVFHRVGSKSTRSVVLAATESNAFAAFDPISGEIVWRHIHEDHDPVATFRAFDDGMYFHIASHSFIHISIVVVVLSGPEGATMRIFEALTGHILFEAHLPMSQPSVAGNAGSDVGFAPGTKQIYTLYNGNSVSLVDGSVKWTWVSPDQSSMVVYSKIFATTEAIYAVGLAKSFASPTLYVTALSPSTGDELASVAIPSTLESFFLVRGTPISPVSVVWLEKGTVRSFALTPSLEGNPSHYKTQIYSSIQNVGLERHGLLVGVKADGASSLLRMSDTDSMFTSVWDFESTRNNDFKYTGGLDKSNNPYLARIYWSEVFKKMMIDIFSPHLGNGKGLTSGFTFDFDINANGEIKHVAMDAALSGGRSVLARLFVTSSTGAVQLWQQDRLQWCREESLASISVSQFVELPEKIASNVEFGEETLAQRIARQVLDLNGFPSYVYNFVKRFVLASSSSLSSGMPDGVHRDLFGFRQVVVVATSYNKVFGIDSANGDILWSRRLGLGPASQVGGTNKPVKMFMLKTVSDGGTPEIALLAQRVWKNTLVDTVLFHVNAVTGAPVKVEDTNMDGKVVIPGTLVNAYLLSTEDARAIVMFDEFLQVYLYPDTEASTNALASAASYMHFPLSTSSGPLGGRVTGHQVSLKPFIKKTRYIGHATWTLALPANEEIVEMLPVSRGPVASFGNVLGNRTTLYKYLNPRLFVVTTRSVPTSLSKMCALYVADSGTGTIIYRVSLPTHDNLCDVKATMTENWLVYHYYDNAAGFGSTKGYRMVSVEFYEGQGVDQSTASLGVSAYSDKILDMTTYERSFLYPHRITAMTTTSTKFGITAKDLVVARDDDKIHTIPRRLLDPRRPSGKPTSLEQEEQLITYEPVLPDDPRRIVSHAWKISSVNGLLTSPALLESTSLIFAYGLDLFVTRVAPSNTFDLLSENFNKAQLVFTITGLATAIMITRPMVKRKQLKERWY</sequence>
<accession>A0A0D7AP15</accession>
<comment type="subcellular location">
    <subcellularLocation>
        <location evidence="1">Endoplasmic reticulum membrane</location>
        <topology evidence="1">Single-pass type I membrane protein</topology>
    </subcellularLocation>
</comment>
<dbReference type="GO" id="GO:0034975">
    <property type="term" value="P:protein folding in endoplasmic reticulum"/>
    <property type="evidence" value="ECO:0007669"/>
    <property type="project" value="TreeGrafter"/>
</dbReference>
<dbReference type="InterPro" id="IPR011047">
    <property type="entry name" value="Quinoprotein_ADH-like_sf"/>
</dbReference>
<keyword evidence="10" id="KW-0325">Glycoprotein</keyword>
<dbReference type="Proteomes" id="UP000054144">
    <property type="component" value="Unassembled WGS sequence"/>
</dbReference>
<keyword evidence="15" id="KW-1185">Reference proteome</keyword>
<evidence type="ECO:0000256" key="1">
    <source>
        <dbReference type="ARBA" id="ARBA00004115"/>
    </source>
</evidence>
<keyword evidence="8" id="KW-1133">Transmembrane helix</keyword>
<evidence type="ECO:0000256" key="8">
    <source>
        <dbReference type="ARBA" id="ARBA00022989"/>
    </source>
</evidence>
<dbReference type="EMBL" id="KN881628">
    <property type="protein sequence ID" value="KIY53056.1"/>
    <property type="molecule type" value="Genomic_DNA"/>
</dbReference>
<evidence type="ECO:0000256" key="5">
    <source>
        <dbReference type="ARBA" id="ARBA00022692"/>
    </source>
</evidence>
<evidence type="ECO:0000256" key="3">
    <source>
        <dbReference type="ARBA" id="ARBA00011276"/>
    </source>
</evidence>
<evidence type="ECO:0000256" key="6">
    <source>
        <dbReference type="ARBA" id="ARBA00022729"/>
    </source>
</evidence>
<evidence type="ECO:0000313" key="15">
    <source>
        <dbReference type="Proteomes" id="UP000054144"/>
    </source>
</evidence>
<dbReference type="OrthoDB" id="28092at2759"/>
<dbReference type="InterPro" id="IPR026895">
    <property type="entry name" value="EMC1"/>
</dbReference>
<organism evidence="14 15">
    <name type="scientific">Fistulina hepatica ATCC 64428</name>
    <dbReference type="NCBI Taxonomy" id="1128425"/>
    <lineage>
        <taxon>Eukaryota</taxon>
        <taxon>Fungi</taxon>
        <taxon>Dikarya</taxon>
        <taxon>Basidiomycota</taxon>
        <taxon>Agaricomycotina</taxon>
        <taxon>Agaricomycetes</taxon>
        <taxon>Agaricomycetidae</taxon>
        <taxon>Agaricales</taxon>
        <taxon>Fistulinaceae</taxon>
        <taxon>Fistulina</taxon>
    </lineage>
</organism>
<name>A0A0D7AP15_9AGAR</name>
<keyword evidence="9" id="KW-0472">Membrane</keyword>
<feature type="chain" id="PRO_5002316650" description="ER membrane protein complex subunit 1" evidence="11">
    <location>
        <begin position="17"/>
        <end position="1001"/>
    </location>
</feature>
<keyword evidence="6 11" id="KW-0732">Signal</keyword>
<keyword evidence="7" id="KW-0256">Endoplasmic reticulum</keyword>
<dbReference type="InterPro" id="IPR058545">
    <property type="entry name" value="Beta-prop_EMC1_1st"/>
</dbReference>
<evidence type="ECO:0000313" key="14">
    <source>
        <dbReference type="EMBL" id="KIY53056.1"/>
    </source>
</evidence>
<proteinExistence type="inferred from homology"/>
<evidence type="ECO:0000256" key="4">
    <source>
        <dbReference type="ARBA" id="ARBA00020824"/>
    </source>
</evidence>
<dbReference type="PANTHER" id="PTHR21573">
    <property type="entry name" value="ER MEMBRANE PROTEIN COMPLEX SUBUNIT 1"/>
    <property type="match status" value="1"/>
</dbReference>
<protein>
    <recommendedName>
        <fullName evidence="4">ER membrane protein complex subunit 1</fullName>
    </recommendedName>
</protein>
<feature type="signal peptide" evidence="11">
    <location>
        <begin position="1"/>
        <end position="16"/>
    </location>
</feature>
<feature type="domain" description="ER membrane protein complex subunit 1 C-terminal" evidence="12">
    <location>
        <begin position="785"/>
        <end position="1000"/>
    </location>
</feature>
<evidence type="ECO:0000259" key="13">
    <source>
        <dbReference type="Pfam" id="PF25293"/>
    </source>
</evidence>
<dbReference type="InterPro" id="IPR015943">
    <property type="entry name" value="WD40/YVTN_repeat-like_dom_sf"/>
</dbReference>
<evidence type="ECO:0000256" key="9">
    <source>
        <dbReference type="ARBA" id="ARBA00023136"/>
    </source>
</evidence>
<keyword evidence="5" id="KW-0812">Transmembrane</keyword>
<evidence type="ECO:0000256" key="10">
    <source>
        <dbReference type="ARBA" id="ARBA00023180"/>
    </source>
</evidence>
<gene>
    <name evidence="14" type="ORF">FISHEDRAFT_33887</name>
</gene>
<evidence type="ECO:0000256" key="7">
    <source>
        <dbReference type="ARBA" id="ARBA00022824"/>
    </source>
</evidence>
<dbReference type="GO" id="GO:0072546">
    <property type="term" value="C:EMC complex"/>
    <property type="evidence" value="ECO:0007669"/>
    <property type="project" value="InterPro"/>
</dbReference>
<evidence type="ECO:0000256" key="2">
    <source>
        <dbReference type="ARBA" id="ARBA00007904"/>
    </source>
</evidence>
<feature type="domain" description="EMC1 first beta-propeller" evidence="13">
    <location>
        <begin position="16"/>
        <end position="434"/>
    </location>
</feature>
<comment type="subunit">
    <text evidence="3">Component of the ER membrane protein complex (EMC).</text>
</comment>